<name>A0A0B1NYL6_UNCNE</name>
<sequence length="648" mass="74153">MSRVQRTFKLLPQAEKAEPLFPISSTSHSMTKKEGIETHERWENSVHPSEICAYSDGSSEGHGRSSWGIALQRNGTTVGIFKSRGNTNANTRSALLRTDQEISKYLELELLEKKKSKQFTMSKYKGKMAPAIDLKAICGLKDKTNEEDDDNLSSISHSVIRDIDPFEADSDGLQALVEIRLEDYKEARLQDHALWDTFKNDFEAWTKEMWDKLGQCSLKTDMRNFVIANGISLLIHYGGKAKVTISGSLVDLAHKDEWPPITQKLIDWGTMQGYDMDSPAIRRIENGDSAEFSKEELLKIRDQRRSIKAAKSQLTKSLHIQMHGNHEQHTNETSIHRGEDSLTTRDFAKAAANVERSDKQENKYEGTGDNFAFKIMIFKDLCRRMDLPPSQYMRAFPAMLNSIALSHYHFSNLADMNFEDAVHIIRTLCEGEDYSDLAQSKWNEVSLASIIEENQSKSVTECFKLLNTTLGELRTELPPELQTVAYTRSRIMLACTGVEDYRATFTNPPKDLGNLISSFANSIRAKEAVEKIEKTPSTFWTDRKFHRNYNNQSSPSHDNILHRPKCYVCGKEECRSWKHNSEREKEAARNRHASNRRFLKLDKSSPRFKKRFSQWLCQYEGDADEDDYENAFAINTFPDEAIVNSNHP</sequence>
<organism evidence="1 2">
    <name type="scientific">Uncinula necator</name>
    <name type="common">Grape powdery mildew</name>
    <dbReference type="NCBI Taxonomy" id="52586"/>
    <lineage>
        <taxon>Eukaryota</taxon>
        <taxon>Fungi</taxon>
        <taxon>Dikarya</taxon>
        <taxon>Ascomycota</taxon>
        <taxon>Pezizomycotina</taxon>
        <taxon>Leotiomycetes</taxon>
        <taxon>Erysiphales</taxon>
        <taxon>Erysiphaceae</taxon>
        <taxon>Erysiphe</taxon>
    </lineage>
</organism>
<comment type="caution">
    <text evidence="1">The sequence shown here is derived from an EMBL/GenBank/DDBJ whole genome shotgun (WGS) entry which is preliminary data.</text>
</comment>
<evidence type="ECO:0000313" key="1">
    <source>
        <dbReference type="EMBL" id="KHJ31073.1"/>
    </source>
</evidence>
<gene>
    <name evidence="1" type="ORF">EV44_g3480</name>
</gene>
<keyword evidence="2" id="KW-1185">Reference proteome</keyword>
<accession>A0A0B1NYL6</accession>
<dbReference type="EMBL" id="JNVN01003284">
    <property type="protein sequence ID" value="KHJ31073.1"/>
    <property type="molecule type" value="Genomic_DNA"/>
</dbReference>
<dbReference type="Proteomes" id="UP000030854">
    <property type="component" value="Unassembled WGS sequence"/>
</dbReference>
<dbReference type="STRING" id="52586.A0A0B1NYL6"/>
<reference evidence="1 2" key="1">
    <citation type="journal article" date="2014" name="BMC Genomics">
        <title>Adaptive genomic structural variation in the grape powdery mildew pathogen, Erysiphe necator.</title>
        <authorList>
            <person name="Jones L."/>
            <person name="Riaz S."/>
            <person name="Morales-Cruz A."/>
            <person name="Amrine K.C."/>
            <person name="McGuire B."/>
            <person name="Gubler W.D."/>
            <person name="Walker M.A."/>
            <person name="Cantu D."/>
        </authorList>
    </citation>
    <scope>NUCLEOTIDE SEQUENCE [LARGE SCALE GENOMIC DNA]</scope>
    <source>
        <strain evidence="2">c</strain>
    </source>
</reference>
<protein>
    <submittedName>
        <fullName evidence="1">Uncharacterized protein</fullName>
    </submittedName>
</protein>
<evidence type="ECO:0000313" key="2">
    <source>
        <dbReference type="Proteomes" id="UP000030854"/>
    </source>
</evidence>
<dbReference type="HOGENOM" id="CLU_422845_0_0_1"/>
<proteinExistence type="predicted"/>
<dbReference type="AlphaFoldDB" id="A0A0B1NYL6"/>